<comment type="caution">
    <text evidence="4">The sequence shown here is derived from an EMBL/GenBank/DDBJ whole genome shotgun (WGS) entry which is preliminary data.</text>
</comment>
<keyword evidence="5" id="KW-1185">Reference proteome</keyword>
<feature type="compositionally biased region" description="Basic residues" evidence="2">
    <location>
        <begin position="26"/>
        <end position="36"/>
    </location>
</feature>
<reference evidence="4" key="2">
    <citation type="submission" date="2023-05" db="EMBL/GenBank/DDBJ databases">
        <authorList>
            <consortium name="Lawrence Berkeley National Laboratory"/>
            <person name="Steindorff A."/>
            <person name="Hensen N."/>
            <person name="Bonometti L."/>
            <person name="Westerberg I."/>
            <person name="Brannstrom I.O."/>
            <person name="Guillou S."/>
            <person name="Cros-Aarteil S."/>
            <person name="Calhoun S."/>
            <person name="Haridas S."/>
            <person name="Kuo A."/>
            <person name="Mondo S."/>
            <person name="Pangilinan J."/>
            <person name="Riley R."/>
            <person name="Labutti K."/>
            <person name="Andreopoulos B."/>
            <person name="Lipzen A."/>
            <person name="Chen C."/>
            <person name="Yanf M."/>
            <person name="Daum C."/>
            <person name="Ng V."/>
            <person name="Clum A."/>
            <person name="Ohm R."/>
            <person name="Martin F."/>
            <person name="Silar P."/>
            <person name="Natvig D."/>
            <person name="Lalanne C."/>
            <person name="Gautier V."/>
            <person name="Ament-Velasquez S.L."/>
            <person name="Kruys A."/>
            <person name="Hutchinson M.I."/>
            <person name="Powell A.J."/>
            <person name="Barry K."/>
            <person name="Miller A.N."/>
            <person name="Grigoriev I.V."/>
            <person name="Debuchy R."/>
            <person name="Gladieux P."/>
            <person name="Thoren M.H."/>
            <person name="Johannesson H."/>
        </authorList>
    </citation>
    <scope>NUCLEOTIDE SEQUENCE</scope>
    <source>
        <strain evidence="4">CBS 359.72</strain>
    </source>
</reference>
<evidence type="ECO:0000256" key="2">
    <source>
        <dbReference type="SAM" id="MobiDB-lite"/>
    </source>
</evidence>
<dbReference type="Pfam" id="PF00172">
    <property type="entry name" value="Zn_clus"/>
    <property type="match status" value="1"/>
</dbReference>
<accession>A0AAN7HSS7</accession>
<dbReference type="SUPFAM" id="SSF57701">
    <property type="entry name" value="Zn2/Cys6 DNA-binding domain"/>
    <property type="match status" value="1"/>
</dbReference>
<evidence type="ECO:0000313" key="5">
    <source>
        <dbReference type="Proteomes" id="UP001303647"/>
    </source>
</evidence>
<protein>
    <recommendedName>
        <fullName evidence="3">Zn(2)-C6 fungal-type domain-containing protein</fullName>
    </recommendedName>
</protein>
<proteinExistence type="predicted"/>
<dbReference type="InterPro" id="IPR001138">
    <property type="entry name" value="Zn2Cys6_DnaBD"/>
</dbReference>
<dbReference type="EMBL" id="MU857616">
    <property type="protein sequence ID" value="KAK4250158.1"/>
    <property type="molecule type" value="Genomic_DNA"/>
</dbReference>
<feature type="region of interest" description="Disordered" evidence="2">
    <location>
        <begin position="72"/>
        <end position="92"/>
    </location>
</feature>
<feature type="compositionally biased region" description="Low complexity" evidence="2">
    <location>
        <begin position="72"/>
        <end position="85"/>
    </location>
</feature>
<dbReference type="GO" id="GO:0008270">
    <property type="term" value="F:zinc ion binding"/>
    <property type="evidence" value="ECO:0007669"/>
    <property type="project" value="InterPro"/>
</dbReference>
<dbReference type="SMART" id="SM00066">
    <property type="entry name" value="GAL4"/>
    <property type="match status" value="1"/>
</dbReference>
<keyword evidence="1" id="KW-0539">Nucleus</keyword>
<dbReference type="PROSITE" id="PS50048">
    <property type="entry name" value="ZN2_CY6_FUNGAL_2"/>
    <property type="match status" value="1"/>
</dbReference>
<dbReference type="PROSITE" id="PS00463">
    <property type="entry name" value="ZN2_CY6_FUNGAL_1"/>
    <property type="match status" value="1"/>
</dbReference>
<gene>
    <name evidence="4" type="ORF">C7999DRAFT_38867</name>
</gene>
<dbReference type="GO" id="GO:0001228">
    <property type="term" value="F:DNA-binding transcription activator activity, RNA polymerase II-specific"/>
    <property type="evidence" value="ECO:0007669"/>
    <property type="project" value="TreeGrafter"/>
</dbReference>
<dbReference type="InterPro" id="IPR053157">
    <property type="entry name" value="Sterol_Uptake_Regulator"/>
</dbReference>
<name>A0AAN7HSS7_9PEZI</name>
<dbReference type="InterPro" id="IPR036864">
    <property type="entry name" value="Zn2-C6_fun-type_DNA-bd_sf"/>
</dbReference>
<dbReference type="Gene3D" id="4.10.240.10">
    <property type="entry name" value="Zn(2)-C6 fungal-type DNA-binding domain"/>
    <property type="match status" value="1"/>
</dbReference>
<reference evidence="4" key="1">
    <citation type="journal article" date="2023" name="Mol. Phylogenet. Evol.">
        <title>Genome-scale phylogeny and comparative genomics of the fungal order Sordariales.</title>
        <authorList>
            <person name="Hensen N."/>
            <person name="Bonometti L."/>
            <person name="Westerberg I."/>
            <person name="Brannstrom I.O."/>
            <person name="Guillou S."/>
            <person name="Cros-Aarteil S."/>
            <person name="Calhoun S."/>
            <person name="Haridas S."/>
            <person name="Kuo A."/>
            <person name="Mondo S."/>
            <person name="Pangilinan J."/>
            <person name="Riley R."/>
            <person name="LaButti K."/>
            <person name="Andreopoulos B."/>
            <person name="Lipzen A."/>
            <person name="Chen C."/>
            <person name="Yan M."/>
            <person name="Daum C."/>
            <person name="Ng V."/>
            <person name="Clum A."/>
            <person name="Steindorff A."/>
            <person name="Ohm R.A."/>
            <person name="Martin F."/>
            <person name="Silar P."/>
            <person name="Natvig D.O."/>
            <person name="Lalanne C."/>
            <person name="Gautier V."/>
            <person name="Ament-Velasquez S.L."/>
            <person name="Kruys A."/>
            <person name="Hutchinson M.I."/>
            <person name="Powell A.J."/>
            <person name="Barry K."/>
            <person name="Miller A.N."/>
            <person name="Grigoriev I.V."/>
            <person name="Debuchy R."/>
            <person name="Gladieux P."/>
            <person name="Hiltunen Thoren M."/>
            <person name="Johannesson H."/>
        </authorList>
    </citation>
    <scope>NUCLEOTIDE SEQUENCE</scope>
    <source>
        <strain evidence="4">CBS 359.72</strain>
    </source>
</reference>
<dbReference type="CDD" id="cd00067">
    <property type="entry name" value="GAL4"/>
    <property type="match status" value="1"/>
</dbReference>
<sequence length="475" mass="53365">MAEKDEEPATVTAAAAAAAAAEKPYHPKRPHRKSRAGCRNCKTRKVKCDEGRPACRMCTLRHETCMYMVPPKRASRVPSSSPAPSRDGESAASASHALGQLRCAGAVISQPQFRPSGYYDTDMRLLWFYTTATYSSFSTGSLKERNVDVVLKVNVVQHAFANRFLMDTILGLSAMHINHLGLKNMGVPRSLELQYRARAFETYRKAVEAADPATYPALLITSLFLCGLSTHVFRGEEARPFAILDWMTLWKGIGTIIGLIGFPDEQLYRTSFGALLFRPSIDLDASARCIPSQLLFMIASVKDGDPDFPLVKSYYGALQLLGSLYLELRNGFTPLLFLRVVTFFTFLSHPLIRAAREMRPRALVIVAHYLPFTRFKANHSWWVEDIAEYEIPNICNFLGPEWKTLLQLPMASLQTEDNMTLARLLLGDPSWHPPSTIEEEPFTSLYERELSIRTIKSENAPEVEYQEDVLGLKLC</sequence>
<dbReference type="PANTHER" id="PTHR47784:SF5">
    <property type="entry name" value="STEROL UPTAKE CONTROL PROTEIN 2"/>
    <property type="match status" value="1"/>
</dbReference>
<dbReference type="AlphaFoldDB" id="A0AAN7HSS7"/>
<dbReference type="PRINTS" id="PR00755">
    <property type="entry name" value="AFLATOXINBRP"/>
</dbReference>
<dbReference type="PANTHER" id="PTHR47784">
    <property type="entry name" value="STEROL UPTAKE CONTROL PROTEIN 2"/>
    <property type="match status" value="1"/>
</dbReference>
<feature type="domain" description="Zn(2)-C6 fungal-type" evidence="3">
    <location>
        <begin position="37"/>
        <end position="67"/>
    </location>
</feature>
<organism evidence="4 5">
    <name type="scientific">Corynascus novoguineensis</name>
    <dbReference type="NCBI Taxonomy" id="1126955"/>
    <lineage>
        <taxon>Eukaryota</taxon>
        <taxon>Fungi</taxon>
        <taxon>Dikarya</taxon>
        <taxon>Ascomycota</taxon>
        <taxon>Pezizomycotina</taxon>
        <taxon>Sordariomycetes</taxon>
        <taxon>Sordariomycetidae</taxon>
        <taxon>Sordariales</taxon>
        <taxon>Chaetomiaceae</taxon>
        <taxon>Corynascus</taxon>
    </lineage>
</organism>
<evidence type="ECO:0000256" key="1">
    <source>
        <dbReference type="ARBA" id="ARBA00023242"/>
    </source>
</evidence>
<feature type="region of interest" description="Disordered" evidence="2">
    <location>
        <begin position="1"/>
        <end position="36"/>
    </location>
</feature>
<dbReference type="Proteomes" id="UP001303647">
    <property type="component" value="Unassembled WGS sequence"/>
</dbReference>
<evidence type="ECO:0000313" key="4">
    <source>
        <dbReference type="EMBL" id="KAK4250158.1"/>
    </source>
</evidence>
<evidence type="ECO:0000259" key="3">
    <source>
        <dbReference type="PROSITE" id="PS50048"/>
    </source>
</evidence>